<dbReference type="PANTHER" id="PTHR43737:SF1">
    <property type="entry name" value="DUF1501 DOMAIN-CONTAINING PROTEIN"/>
    <property type="match status" value="1"/>
</dbReference>
<protein>
    <submittedName>
        <fullName evidence="2">DUF1800 domain-containing protein</fullName>
    </submittedName>
</protein>
<keyword evidence="1" id="KW-0732">Signal</keyword>
<evidence type="ECO:0000256" key="1">
    <source>
        <dbReference type="SAM" id="SignalP"/>
    </source>
</evidence>
<dbReference type="RefSeq" id="WP_248209465.1">
    <property type="nucleotide sequence ID" value="NZ_JALNMH010000009.1"/>
</dbReference>
<dbReference type="Pfam" id="PF08811">
    <property type="entry name" value="DUF1800"/>
    <property type="match status" value="1"/>
</dbReference>
<keyword evidence="3" id="KW-1185">Reference proteome</keyword>
<dbReference type="Proteomes" id="UP001431449">
    <property type="component" value="Unassembled WGS sequence"/>
</dbReference>
<gene>
    <name evidence="2" type="ORF">M0G41_11920</name>
</gene>
<name>A0ABT0GJI6_9GAMM</name>
<proteinExistence type="predicted"/>
<evidence type="ECO:0000313" key="2">
    <source>
        <dbReference type="EMBL" id="MCK7594374.1"/>
    </source>
</evidence>
<dbReference type="PANTHER" id="PTHR43737">
    <property type="entry name" value="BLL7424 PROTEIN"/>
    <property type="match status" value="1"/>
</dbReference>
<organism evidence="2 3">
    <name type="scientific">Pseudomarimonas salicorniae</name>
    <dbReference type="NCBI Taxonomy" id="2933270"/>
    <lineage>
        <taxon>Bacteria</taxon>
        <taxon>Pseudomonadati</taxon>
        <taxon>Pseudomonadota</taxon>
        <taxon>Gammaproteobacteria</taxon>
        <taxon>Lysobacterales</taxon>
        <taxon>Lysobacteraceae</taxon>
        <taxon>Pseudomarimonas</taxon>
    </lineage>
</organism>
<comment type="caution">
    <text evidence="2">The sequence shown here is derived from an EMBL/GenBank/DDBJ whole genome shotgun (WGS) entry which is preliminary data.</text>
</comment>
<reference evidence="2" key="1">
    <citation type="submission" date="2022-04" db="EMBL/GenBank/DDBJ databases">
        <title>Lysobacter sp. CAU 1642 isolated from sea sand.</title>
        <authorList>
            <person name="Kim W."/>
        </authorList>
    </citation>
    <scope>NUCLEOTIDE SEQUENCE</scope>
    <source>
        <strain evidence="2">CAU 1642</strain>
    </source>
</reference>
<feature type="chain" id="PRO_5045248101" evidence="1">
    <location>
        <begin position="24"/>
        <end position="576"/>
    </location>
</feature>
<evidence type="ECO:0000313" key="3">
    <source>
        <dbReference type="Proteomes" id="UP001431449"/>
    </source>
</evidence>
<sequence length="576" mass="63361">MKPLLLRCLLVLLMGLLPLSASEAQSVFGDGFEGGFPATDIDAARLLSQATFGPSPAALDEVRQRGVAGWVEHQLGLPPTFHLPVLQEVRAGGQPVYQNVRTDAWFRRALYAPDQLRQRMAFALSQIFVVSDASGGLGGREFALAQYYDLLLDHAFGNYRDLLEAVTLHPTMGVYLSMMGNQKPDPASNIRPDENYAREIMQLFSIGLVMLEADGSVRDGDPGTPGIQPIPTYDQDAIRGFAHVFTGWKWLECEGSRETHPWEWQYCGPEPETQAGSGWMSPMRPVEYQHDRAAKDLLSYQGVGRGSVLRIPADGDARSDLDDALDTLAMHPNVAPFISRQLIQRLVTSNPSPAYIGRISAVFNDDGAGGYGNLGAVLRAILLDPEARDPAAAAQAGYGKLREPLLRRTHLWRAMGAVSPSGRYNEWGLQERFGQAPLGAPSVFNFYFPHHSPPGEIADAGQVAPEFQITTDTAIVAISNDLAGRVFYAYQGNPYAEDDDMLIDLSADLALADQPARLVDRYNLLFMHGRMPPAMRQVLIDHIEGIGSQYNANWRLDRVRDTLALILTSAQYAVQR</sequence>
<dbReference type="InterPro" id="IPR014917">
    <property type="entry name" value="DUF1800"/>
</dbReference>
<feature type="signal peptide" evidence="1">
    <location>
        <begin position="1"/>
        <end position="23"/>
    </location>
</feature>
<dbReference type="EMBL" id="JALNMH010000009">
    <property type="protein sequence ID" value="MCK7594374.1"/>
    <property type="molecule type" value="Genomic_DNA"/>
</dbReference>
<accession>A0ABT0GJI6</accession>